<evidence type="ECO:0000256" key="1">
    <source>
        <dbReference type="SAM" id="MobiDB-lite"/>
    </source>
</evidence>
<sequence>MYILTADRQDVLKWRGRPSRDCSPSAPFQFGWGPSMSIFEGCLRPDWQKQLWSLEAKGSSWVLLLPARPRRQSRVLFREKSHQDNPSPEKTGQGSASWMVAMVTWLESRIPPLGSGKGIAQLRMDWVFYFLGFF</sequence>
<reference evidence="2 3" key="1">
    <citation type="journal article" date="2020" name="Nature">
        <title>Six reference-quality genomes reveal evolution of bat adaptations.</title>
        <authorList>
            <person name="Jebb D."/>
            <person name="Huang Z."/>
            <person name="Pippel M."/>
            <person name="Hughes G.M."/>
            <person name="Lavrichenko K."/>
            <person name="Devanna P."/>
            <person name="Winkler S."/>
            <person name="Jermiin L.S."/>
            <person name="Skirmuntt E.C."/>
            <person name="Katzourakis A."/>
            <person name="Burkitt-Gray L."/>
            <person name="Ray D.A."/>
            <person name="Sullivan K.A.M."/>
            <person name="Roscito J.G."/>
            <person name="Kirilenko B.M."/>
            <person name="Davalos L.M."/>
            <person name="Corthals A.P."/>
            <person name="Power M.L."/>
            <person name="Jones G."/>
            <person name="Ransome R.D."/>
            <person name="Dechmann D.K.N."/>
            <person name="Locatelli A.G."/>
            <person name="Puechmaille S.J."/>
            <person name="Fedrigo O."/>
            <person name="Jarvis E.D."/>
            <person name="Hiller M."/>
            <person name="Vernes S.C."/>
            <person name="Myers E.W."/>
            <person name="Teeling E.C."/>
        </authorList>
    </citation>
    <scope>NUCLEOTIDE SEQUENCE [LARGE SCALE GENOMIC DNA]</scope>
    <source>
        <strain evidence="2">MRhiFer1</strain>
        <tissue evidence="2">Lung</tissue>
    </source>
</reference>
<proteinExistence type="predicted"/>
<evidence type="ECO:0000313" key="3">
    <source>
        <dbReference type="Proteomes" id="UP000585614"/>
    </source>
</evidence>
<dbReference type="EMBL" id="JACAGC010000015">
    <property type="protein sequence ID" value="KAF6317435.1"/>
    <property type="molecule type" value="Genomic_DNA"/>
</dbReference>
<organism evidence="2 3">
    <name type="scientific">Rhinolophus ferrumequinum</name>
    <name type="common">Greater horseshoe bat</name>
    <dbReference type="NCBI Taxonomy" id="59479"/>
    <lineage>
        <taxon>Eukaryota</taxon>
        <taxon>Metazoa</taxon>
        <taxon>Chordata</taxon>
        <taxon>Craniata</taxon>
        <taxon>Vertebrata</taxon>
        <taxon>Euteleostomi</taxon>
        <taxon>Mammalia</taxon>
        <taxon>Eutheria</taxon>
        <taxon>Laurasiatheria</taxon>
        <taxon>Chiroptera</taxon>
        <taxon>Yinpterochiroptera</taxon>
        <taxon>Rhinolophoidea</taxon>
        <taxon>Rhinolophidae</taxon>
        <taxon>Rhinolophinae</taxon>
        <taxon>Rhinolophus</taxon>
    </lineage>
</organism>
<evidence type="ECO:0000313" key="2">
    <source>
        <dbReference type="EMBL" id="KAF6317435.1"/>
    </source>
</evidence>
<dbReference type="Proteomes" id="UP000585614">
    <property type="component" value="Unassembled WGS sequence"/>
</dbReference>
<gene>
    <name evidence="2" type="ORF">mRhiFer1_008495</name>
</gene>
<comment type="caution">
    <text evidence="2">The sequence shown here is derived from an EMBL/GenBank/DDBJ whole genome shotgun (WGS) entry which is preliminary data.</text>
</comment>
<dbReference type="AlphaFoldDB" id="A0A7J7UX13"/>
<name>A0A7J7UX13_RHIFE</name>
<feature type="compositionally biased region" description="Polar residues" evidence="1">
    <location>
        <begin position="84"/>
        <end position="95"/>
    </location>
</feature>
<feature type="region of interest" description="Disordered" evidence="1">
    <location>
        <begin position="76"/>
        <end position="95"/>
    </location>
</feature>
<accession>A0A7J7UX13</accession>
<protein>
    <submittedName>
        <fullName evidence="2">Uncharacterized protein</fullName>
    </submittedName>
</protein>